<keyword evidence="2" id="KW-1185">Reference proteome</keyword>
<name>A0ABY7ENR9_MYAAR</name>
<dbReference type="EMBL" id="CP111018">
    <property type="protein sequence ID" value="WAR10471.1"/>
    <property type="molecule type" value="Genomic_DNA"/>
</dbReference>
<organism evidence="1 2">
    <name type="scientific">Mya arenaria</name>
    <name type="common">Soft-shell clam</name>
    <dbReference type="NCBI Taxonomy" id="6604"/>
    <lineage>
        <taxon>Eukaryota</taxon>
        <taxon>Metazoa</taxon>
        <taxon>Spiralia</taxon>
        <taxon>Lophotrochozoa</taxon>
        <taxon>Mollusca</taxon>
        <taxon>Bivalvia</taxon>
        <taxon>Autobranchia</taxon>
        <taxon>Heteroconchia</taxon>
        <taxon>Euheterodonta</taxon>
        <taxon>Imparidentia</taxon>
        <taxon>Neoheterodontei</taxon>
        <taxon>Myida</taxon>
        <taxon>Myoidea</taxon>
        <taxon>Myidae</taxon>
        <taxon>Mya</taxon>
    </lineage>
</organism>
<accession>A0ABY7ENR9</accession>
<reference evidence="1" key="1">
    <citation type="submission" date="2022-11" db="EMBL/GenBank/DDBJ databases">
        <title>Centuries of genome instability and evolution in soft-shell clam transmissible cancer (bioRxiv).</title>
        <authorList>
            <person name="Hart S.F.M."/>
            <person name="Yonemitsu M.A."/>
            <person name="Giersch R.M."/>
            <person name="Beal B.F."/>
            <person name="Arriagada G."/>
            <person name="Davis B.W."/>
            <person name="Ostrander E.A."/>
            <person name="Goff S.P."/>
            <person name="Metzger M.J."/>
        </authorList>
    </citation>
    <scope>NUCLEOTIDE SEQUENCE</scope>
    <source>
        <strain evidence="1">MELC-2E11</strain>
        <tissue evidence="1">Siphon/mantle</tissue>
    </source>
</reference>
<protein>
    <submittedName>
        <fullName evidence="1">Uncharacterized protein</fullName>
    </submittedName>
</protein>
<gene>
    <name evidence="1" type="ORF">MAR_035547</name>
</gene>
<dbReference type="Proteomes" id="UP001164746">
    <property type="component" value="Chromosome 7"/>
</dbReference>
<sequence>MLACRSSTNASTGVTPNKMEIILPLQANIGLPPDPDKACGSYSEYVSALHNELETIHKMAQKRNIRSVTMTLPPSVALSSKVMRFGYSTTESESGKLSPQWKGPCLVTGKIDDLEYFVKTSQRSLARPFHIDRLRLYRGSHKPAWLKI</sequence>
<evidence type="ECO:0000313" key="2">
    <source>
        <dbReference type="Proteomes" id="UP001164746"/>
    </source>
</evidence>
<proteinExistence type="predicted"/>
<evidence type="ECO:0000313" key="1">
    <source>
        <dbReference type="EMBL" id="WAR10471.1"/>
    </source>
</evidence>